<reference evidence="1" key="1">
    <citation type="submission" date="2020-05" db="EMBL/GenBank/DDBJ databases">
        <authorList>
            <person name="Chiriac C."/>
            <person name="Salcher M."/>
            <person name="Ghai R."/>
            <person name="Kavagutti S V."/>
        </authorList>
    </citation>
    <scope>NUCLEOTIDE SEQUENCE</scope>
</reference>
<protein>
    <submittedName>
        <fullName evidence="1">Unannotated protein</fullName>
    </submittedName>
</protein>
<dbReference type="AlphaFoldDB" id="A0A6J5YFK9"/>
<sequence>MIAEPPVLDGAVHDTVACAAPETPETDVGASGRPMGVVGVDVAAGPVPMRLVAVTLTTYEVPFVRPVMVQPLLTAPIDPPEVVHIGVVFAVIEPKFVATPAVDEPLKK</sequence>
<gene>
    <name evidence="1" type="ORF">UFOPK1392_02010</name>
</gene>
<proteinExistence type="predicted"/>
<organism evidence="1">
    <name type="scientific">freshwater metagenome</name>
    <dbReference type="NCBI Taxonomy" id="449393"/>
    <lineage>
        <taxon>unclassified sequences</taxon>
        <taxon>metagenomes</taxon>
        <taxon>ecological metagenomes</taxon>
    </lineage>
</organism>
<evidence type="ECO:0000313" key="1">
    <source>
        <dbReference type="EMBL" id="CAB4324245.1"/>
    </source>
</evidence>
<dbReference type="EMBL" id="CAEMXZ010000120">
    <property type="protein sequence ID" value="CAB4324245.1"/>
    <property type="molecule type" value="Genomic_DNA"/>
</dbReference>
<accession>A0A6J5YFK9</accession>
<name>A0A6J5YFK9_9ZZZZ</name>